<reference evidence="2" key="1">
    <citation type="journal article" date="2013" name="Nature">
        <title>Draft genome of the wheat A-genome progenitor Triticum urartu.</title>
        <authorList>
            <person name="Ling H.Q."/>
            <person name="Zhao S."/>
            <person name="Liu D."/>
            <person name="Wang J."/>
            <person name="Sun H."/>
            <person name="Zhang C."/>
            <person name="Fan H."/>
            <person name="Li D."/>
            <person name="Dong L."/>
            <person name="Tao Y."/>
            <person name="Gao C."/>
            <person name="Wu H."/>
            <person name="Li Y."/>
            <person name="Cui Y."/>
            <person name="Guo X."/>
            <person name="Zheng S."/>
            <person name="Wang B."/>
            <person name="Yu K."/>
            <person name="Liang Q."/>
            <person name="Yang W."/>
            <person name="Lou X."/>
            <person name="Chen J."/>
            <person name="Feng M."/>
            <person name="Jian J."/>
            <person name="Zhang X."/>
            <person name="Luo G."/>
            <person name="Jiang Y."/>
            <person name="Liu J."/>
            <person name="Wang Z."/>
            <person name="Sha Y."/>
            <person name="Zhang B."/>
            <person name="Wu H."/>
            <person name="Tang D."/>
            <person name="Shen Q."/>
            <person name="Xue P."/>
            <person name="Zou S."/>
            <person name="Wang X."/>
            <person name="Liu X."/>
            <person name="Wang F."/>
            <person name="Yang Y."/>
            <person name="An X."/>
            <person name="Dong Z."/>
            <person name="Zhang K."/>
            <person name="Zhang X."/>
            <person name="Luo M.C."/>
            <person name="Dvorak J."/>
            <person name="Tong Y."/>
            <person name="Wang J."/>
            <person name="Yang H."/>
            <person name="Li Z."/>
            <person name="Wang D."/>
            <person name="Zhang A."/>
            <person name="Wang J."/>
        </authorList>
    </citation>
    <scope>NUCLEOTIDE SEQUENCE</scope>
    <source>
        <strain evidence="2">cv. G1812</strain>
    </source>
</reference>
<reference evidence="1" key="3">
    <citation type="submission" date="2022-06" db="UniProtKB">
        <authorList>
            <consortium name="EnsemblPlants"/>
        </authorList>
    </citation>
    <scope>IDENTIFICATION</scope>
</reference>
<sequence>MSNYLIYFDDRQRSSLDVISGIYSILRDEAARTSNKDVKFGLSLNLISRKSALRLS</sequence>
<dbReference type="Gramene" id="TuG1812G0700001869.01.T04">
    <property type="protein sequence ID" value="TuG1812G0700001869.01.T04"/>
    <property type="gene ID" value="TuG1812G0700001869.01"/>
</dbReference>
<organism evidence="1 2">
    <name type="scientific">Triticum urartu</name>
    <name type="common">Red wild einkorn</name>
    <name type="synonym">Crithodium urartu</name>
    <dbReference type="NCBI Taxonomy" id="4572"/>
    <lineage>
        <taxon>Eukaryota</taxon>
        <taxon>Viridiplantae</taxon>
        <taxon>Streptophyta</taxon>
        <taxon>Embryophyta</taxon>
        <taxon>Tracheophyta</taxon>
        <taxon>Spermatophyta</taxon>
        <taxon>Magnoliopsida</taxon>
        <taxon>Liliopsida</taxon>
        <taxon>Poales</taxon>
        <taxon>Poaceae</taxon>
        <taxon>BOP clade</taxon>
        <taxon>Pooideae</taxon>
        <taxon>Triticodae</taxon>
        <taxon>Triticeae</taxon>
        <taxon>Triticinae</taxon>
        <taxon>Triticum</taxon>
    </lineage>
</organism>
<evidence type="ECO:0000313" key="2">
    <source>
        <dbReference type="Proteomes" id="UP000015106"/>
    </source>
</evidence>
<name>A0A8R7UZI0_TRIUA</name>
<evidence type="ECO:0000313" key="1">
    <source>
        <dbReference type="EnsemblPlants" id="TuG1812G0700001869.01.T04"/>
    </source>
</evidence>
<dbReference type="EnsemblPlants" id="TuG1812G0700001869.01.T04">
    <property type="protein sequence ID" value="TuG1812G0700001869.01.T04"/>
    <property type="gene ID" value="TuG1812G0700001869.01"/>
</dbReference>
<keyword evidence="2" id="KW-1185">Reference proteome</keyword>
<dbReference type="Proteomes" id="UP000015106">
    <property type="component" value="Chromosome 7"/>
</dbReference>
<proteinExistence type="predicted"/>
<protein>
    <submittedName>
        <fullName evidence="1">Uncharacterized protein</fullName>
    </submittedName>
</protein>
<accession>A0A8R7UZI0</accession>
<reference evidence="1" key="2">
    <citation type="submission" date="2018-03" db="EMBL/GenBank/DDBJ databases">
        <title>The Triticum urartu genome reveals the dynamic nature of wheat genome evolution.</title>
        <authorList>
            <person name="Ling H."/>
            <person name="Ma B."/>
            <person name="Shi X."/>
            <person name="Liu H."/>
            <person name="Dong L."/>
            <person name="Sun H."/>
            <person name="Cao Y."/>
            <person name="Gao Q."/>
            <person name="Zheng S."/>
            <person name="Li Y."/>
            <person name="Yu Y."/>
            <person name="Du H."/>
            <person name="Qi M."/>
            <person name="Li Y."/>
            <person name="Yu H."/>
            <person name="Cui Y."/>
            <person name="Wang N."/>
            <person name="Chen C."/>
            <person name="Wu H."/>
            <person name="Zhao Y."/>
            <person name="Zhang J."/>
            <person name="Li Y."/>
            <person name="Zhou W."/>
            <person name="Zhang B."/>
            <person name="Hu W."/>
            <person name="Eijk M."/>
            <person name="Tang J."/>
            <person name="Witsenboer H."/>
            <person name="Zhao S."/>
            <person name="Li Z."/>
            <person name="Zhang A."/>
            <person name="Wang D."/>
            <person name="Liang C."/>
        </authorList>
    </citation>
    <scope>NUCLEOTIDE SEQUENCE [LARGE SCALE GENOMIC DNA]</scope>
    <source>
        <strain evidence="1">cv. G1812</strain>
    </source>
</reference>
<dbReference type="AlphaFoldDB" id="A0A8R7UZI0"/>